<feature type="transmembrane region" description="Helical" evidence="2">
    <location>
        <begin position="64"/>
        <end position="82"/>
    </location>
</feature>
<dbReference type="SUPFAM" id="SSF103473">
    <property type="entry name" value="MFS general substrate transporter"/>
    <property type="match status" value="1"/>
</dbReference>
<keyword evidence="4" id="KW-1185">Reference proteome</keyword>
<evidence type="ECO:0000256" key="1">
    <source>
        <dbReference type="SAM" id="MobiDB-lite"/>
    </source>
</evidence>
<feature type="region of interest" description="Disordered" evidence="1">
    <location>
        <begin position="126"/>
        <end position="201"/>
    </location>
</feature>
<feature type="compositionally biased region" description="Basic and acidic residues" evidence="1">
    <location>
        <begin position="126"/>
        <end position="182"/>
    </location>
</feature>
<dbReference type="RefSeq" id="WP_084233443.1">
    <property type="nucleotide sequence ID" value="NZ_FWXW01000001.1"/>
</dbReference>
<protein>
    <submittedName>
        <fullName evidence="3">Uncharacterized protein</fullName>
    </submittedName>
</protein>
<feature type="transmembrane region" description="Helical" evidence="2">
    <location>
        <begin position="94"/>
        <end position="113"/>
    </location>
</feature>
<keyword evidence="2" id="KW-0472">Membrane</keyword>
<gene>
    <name evidence="3" type="ORF">SAMN02745168_0841</name>
</gene>
<dbReference type="InterPro" id="IPR036259">
    <property type="entry name" value="MFS_trans_sf"/>
</dbReference>
<evidence type="ECO:0000313" key="3">
    <source>
        <dbReference type="EMBL" id="SMC42001.1"/>
    </source>
</evidence>
<dbReference type="EMBL" id="FWXW01000001">
    <property type="protein sequence ID" value="SMC42001.1"/>
    <property type="molecule type" value="Genomic_DNA"/>
</dbReference>
<evidence type="ECO:0000313" key="4">
    <source>
        <dbReference type="Proteomes" id="UP000192790"/>
    </source>
</evidence>
<feature type="transmembrane region" description="Helical" evidence="2">
    <location>
        <begin position="7"/>
        <end position="29"/>
    </location>
</feature>
<dbReference type="AlphaFoldDB" id="A0A1W1Z1Q6"/>
<feature type="transmembrane region" description="Helical" evidence="2">
    <location>
        <begin position="41"/>
        <end position="57"/>
    </location>
</feature>
<keyword evidence="2" id="KW-1133">Transmembrane helix</keyword>
<reference evidence="3 4" key="1">
    <citation type="submission" date="2017-04" db="EMBL/GenBank/DDBJ databases">
        <authorList>
            <person name="Afonso C.L."/>
            <person name="Miller P.J."/>
            <person name="Scott M.A."/>
            <person name="Spackman E."/>
            <person name="Goraichik I."/>
            <person name="Dimitrov K.M."/>
            <person name="Suarez D.L."/>
            <person name="Swayne D.E."/>
        </authorList>
    </citation>
    <scope>NUCLEOTIDE SEQUENCE [LARGE SCALE GENOMIC DNA]</scope>
    <source>
        <strain evidence="3 4">DSM 12816</strain>
    </source>
</reference>
<dbReference type="Proteomes" id="UP000192790">
    <property type="component" value="Unassembled WGS sequence"/>
</dbReference>
<evidence type="ECO:0000256" key="2">
    <source>
        <dbReference type="SAM" id="Phobius"/>
    </source>
</evidence>
<sequence length="201" mass="22989">MNKITNFKALITALILYAVFLVLVFGLYYIDKGVFVSAEFAARYAVLGAVGAVPILFRRYFFGILFFCGGLLGYVVEGFFSGLQGSFAPTAGWIANWAVIVIFALIGIAIEVTRIRRGVKKWKQEKQEKKEERERQKQQEKEEKLKAKEERERQEQEMRDKIRREEQERLAAEAAQKEKAEEPPAQPVFTGEAPEDKTDSE</sequence>
<organism evidence="3 4">
    <name type="scientific">Papillibacter cinnamivorans DSM 12816</name>
    <dbReference type="NCBI Taxonomy" id="1122930"/>
    <lineage>
        <taxon>Bacteria</taxon>
        <taxon>Bacillati</taxon>
        <taxon>Bacillota</taxon>
        <taxon>Clostridia</taxon>
        <taxon>Eubacteriales</taxon>
        <taxon>Oscillospiraceae</taxon>
        <taxon>Papillibacter</taxon>
    </lineage>
</organism>
<name>A0A1W1Z1Q6_9FIRM</name>
<keyword evidence="2" id="KW-0812">Transmembrane</keyword>
<proteinExistence type="predicted"/>
<accession>A0A1W1Z1Q6</accession>